<dbReference type="Proteomes" id="UP001597229">
    <property type="component" value="Unassembled WGS sequence"/>
</dbReference>
<dbReference type="RefSeq" id="WP_367917168.1">
    <property type="nucleotide sequence ID" value="NZ_BAABAC010000003.1"/>
</dbReference>
<name>A0ABW3W420_9ACTN</name>
<keyword evidence="3" id="KW-1185">Reference proteome</keyword>
<evidence type="ECO:0000313" key="2">
    <source>
        <dbReference type="EMBL" id="MFD1248972.1"/>
    </source>
</evidence>
<protein>
    <recommendedName>
        <fullName evidence="4">HNH endonuclease</fullName>
    </recommendedName>
</protein>
<evidence type="ECO:0000313" key="3">
    <source>
        <dbReference type="Proteomes" id="UP001597229"/>
    </source>
</evidence>
<proteinExistence type="predicted"/>
<sequence>MSRLPVLESTLKQLYGAASECAYPGCSQGLVRWVDDHVTPVLNSRVAHISAASVNGPRYDATMTDEDRRHFSNLVLLCLPHAEEIDLPALVGRYPPETLRAWKVEAERAGAAGAPVPDELLVRAEVFVAGDLYDLAGAQLGGQGGQAPGAGGGGGAGVGPGAKGGDGGPGGAHVSFSASAEHLRGEVPIVVGLGGRPGVLGYPGECGAHTRFGNVVAPGAGRAVLSPLPQELDGLVTSSIPAAIMSNHAEISNGLAYLNGAGWETYRVTELPGLLAGVVTLLVDVAWSDLAVGTVIPFEAGVELITPSGTATFSKRIEVPVEVGSETGWGRHSISYPFVGTLHDLGSHVLHVSTNASAHMDQYLRVVPADGGQP</sequence>
<feature type="compositionally biased region" description="Gly residues" evidence="1">
    <location>
        <begin position="146"/>
        <end position="171"/>
    </location>
</feature>
<reference evidence="3" key="1">
    <citation type="journal article" date="2019" name="Int. J. Syst. Evol. Microbiol.">
        <title>The Global Catalogue of Microorganisms (GCM) 10K type strain sequencing project: providing services to taxonomists for standard genome sequencing and annotation.</title>
        <authorList>
            <consortium name="The Broad Institute Genomics Platform"/>
            <consortium name="The Broad Institute Genome Sequencing Center for Infectious Disease"/>
            <person name="Wu L."/>
            <person name="Ma J."/>
        </authorList>
    </citation>
    <scope>NUCLEOTIDE SEQUENCE [LARGE SCALE GENOMIC DNA]</scope>
    <source>
        <strain evidence="3">CCUG 52478</strain>
    </source>
</reference>
<accession>A0ABW3W420</accession>
<feature type="region of interest" description="Disordered" evidence="1">
    <location>
        <begin position="146"/>
        <end position="175"/>
    </location>
</feature>
<gene>
    <name evidence="2" type="ORF">ACFQ3F_14320</name>
</gene>
<organism evidence="2 3">
    <name type="scientific">Nocardioides ginsengisoli</name>
    <dbReference type="NCBI Taxonomy" id="363868"/>
    <lineage>
        <taxon>Bacteria</taxon>
        <taxon>Bacillati</taxon>
        <taxon>Actinomycetota</taxon>
        <taxon>Actinomycetes</taxon>
        <taxon>Propionibacteriales</taxon>
        <taxon>Nocardioidaceae</taxon>
        <taxon>Nocardioides</taxon>
    </lineage>
</organism>
<evidence type="ECO:0008006" key="4">
    <source>
        <dbReference type="Google" id="ProtNLM"/>
    </source>
</evidence>
<evidence type="ECO:0000256" key="1">
    <source>
        <dbReference type="SAM" id="MobiDB-lite"/>
    </source>
</evidence>
<comment type="caution">
    <text evidence="2">The sequence shown here is derived from an EMBL/GenBank/DDBJ whole genome shotgun (WGS) entry which is preliminary data.</text>
</comment>
<dbReference type="EMBL" id="JBHTLX010000020">
    <property type="protein sequence ID" value="MFD1248972.1"/>
    <property type="molecule type" value="Genomic_DNA"/>
</dbReference>